<reference evidence="1 2" key="1">
    <citation type="submission" date="2023-12" db="EMBL/GenBank/DDBJ databases">
        <title>Description of Novel Strain Fulvimarina sp. 2208YS6-2-32 isolated from Uroteuthis (Photololigo) edulis.</title>
        <authorList>
            <person name="Park J.-S."/>
        </authorList>
    </citation>
    <scope>NUCLEOTIDE SEQUENCE [LARGE SCALE GENOMIC DNA]</scope>
    <source>
        <strain evidence="1 2">2208YS6-2-32</strain>
    </source>
</reference>
<gene>
    <name evidence="1" type="ORF">U0C82_08190</name>
</gene>
<name>A0ABU5I168_9HYPH</name>
<dbReference type="Gene3D" id="3.40.91.30">
    <property type="match status" value="1"/>
</dbReference>
<dbReference type="InterPro" id="IPR008029">
    <property type="entry name" value="Phage_T7_Gp3_endoDNaseI"/>
</dbReference>
<accession>A0ABU5I168</accession>
<dbReference type="InterPro" id="IPR011335">
    <property type="entry name" value="Restrct_endonuc-II-like"/>
</dbReference>
<protein>
    <submittedName>
        <fullName evidence="1">Endodeoxyribonuclease</fullName>
    </submittedName>
</protein>
<dbReference type="CDD" id="cd22324">
    <property type="entry name" value="Endonuclease_I"/>
    <property type="match status" value="1"/>
</dbReference>
<dbReference type="RefSeq" id="WP_322186578.1">
    <property type="nucleotide sequence ID" value="NZ_JAXLPB010000002.1"/>
</dbReference>
<evidence type="ECO:0000313" key="2">
    <source>
        <dbReference type="Proteomes" id="UP001294412"/>
    </source>
</evidence>
<dbReference type="Pfam" id="PF05367">
    <property type="entry name" value="Phage_endo_I"/>
    <property type="match status" value="1"/>
</dbReference>
<organism evidence="1 2">
    <name type="scientific">Fulvimarina uroteuthidis</name>
    <dbReference type="NCBI Taxonomy" id="3098149"/>
    <lineage>
        <taxon>Bacteria</taxon>
        <taxon>Pseudomonadati</taxon>
        <taxon>Pseudomonadota</taxon>
        <taxon>Alphaproteobacteria</taxon>
        <taxon>Hyphomicrobiales</taxon>
        <taxon>Aurantimonadaceae</taxon>
        <taxon>Fulvimarina</taxon>
    </lineage>
</organism>
<sequence length="109" mass="12549">MKHSPYRNKFEAKVAGSLDRAFAYEAHRFPYTLAHTYLPDFIDVPGKRIVEAKGRFTGSDRAKMRAIRAAYPDWEIVIVFQNPAAKINKNSKTSYSDWCQRHGISWRAG</sequence>
<keyword evidence="2" id="KW-1185">Reference proteome</keyword>
<dbReference type="EMBL" id="JAXLPB010000002">
    <property type="protein sequence ID" value="MDY8109123.1"/>
    <property type="molecule type" value="Genomic_DNA"/>
</dbReference>
<proteinExistence type="predicted"/>
<dbReference type="Proteomes" id="UP001294412">
    <property type="component" value="Unassembled WGS sequence"/>
</dbReference>
<comment type="caution">
    <text evidence="1">The sequence shown here is derived from an EMBL/GenBank/DDBJ whole genome shotgun (WGS) entry which is preliminary data.</text>
</comment>
<dbReference type="SUPFAM" id="SSF52980">
    <property type="entry name" value="Restriction endonuclease-like"/>
    <property type="match status" value="1"/>
</dbReference>
<evidence type="ECO:0000313" key="1">
    <source>
        <dbReference type="EMBL" id="MDY8109123.1"/>
    </source>
</evidence>